<proteinExistence type="predicted"/>
<dbReference type="EMBL" id="BFAV01000124">
    <property type="protein sequence ID" value="GBF33944.1"/>
    <property type="molecule type" value="Genomic_DNA"/>
</dbReference>
<gene>
    <name evidence="1" type="ORF">DCCM_3055</name>
</gene>
<protein>
    <submittedName>
        <fullName evidence="1">Uncharacterized protein</fullName>
    </submittedName>
</protein>
<organism evidence="1 2">
    <name type="scientific">Desulfocucumis palustris</name>
    <dbReference type="NCBI Taxonomy" id="1898651"/>
    <lineage>
        <taxon>Bacteria</taxon>
        <taxon>Bacillati</taxon>
        <taxon>Bacillota</taxon>
        <taxon>Clostridia</taxon>
        <taxon>Eubacteriales</taxon>
        <taxon>Desulfocucumaceae</taxon>
        <taxon>Desulfocucumis</taxon>
    </lineage>
</organism>
<dbReference type="RefSeq" id="WP_104372260.1">
    <property type="nucleotide sequence ID" value="NZ_BFAV01000124.1"/>
</dbReference>
<sequence>MQNHNSVTAPVKEQNPVEKTLLNTLTDDMKTIVLWIYNINQNGAANTFCEDMSRYFTPGRNGNTLIKDMSRDKLSEFLESISTAKEITLPDMNIRLILLIYNCNQNGVNNTAKVSCDDGLPKTDNSQLP</sequence>
<dbReference type="OrthoDB" id="2112231at2"/>
<comment type="caution">
    <text evidence="1">The sequence shown here is derived from an EMBL/GenBank/DDBJ whole genome shotgun (WGS) entry which is preliminary data.</text>
</comment>
<evidence type="ECO:0000313" key="1">
    <source>
        <dbReference type="EMBL" id="GBF33944.1"/>
    </source>
</evidence>
<dbReference type="Proteomes" id="UP000239549">
    <property type="component" value="Unassembled WGS sequence"/>
</dbReference>
<evidence type="ECO:0000313" key="2">
    <source>
        <dbReference type="Proteomes" id="UP000239549"/>
    </source>
</evidence>
<reference evidence="2" key="1">
    <citation type="submission" date="2018-02" db="EMBL/GenBank/DDBJ databases">
        <title>Genome sequence of Desulfocucumis palustris strain NAW-5.</title>
        <authorList>
            <person name="Watanabe M."/>
            <person name="Kojima H."/>
            <person name="Fukui M."/>
        </authorList>
    </citation>
    <scope>NUCLEOTIDE SEQUENCE [LARGE SCALE GENOMIC DNA]</scope>
    <source>
        <strain evidence="2">NAW-5</strain>
    </source>
</reference>
<name>A0A2L2XD59_9FIRM</name>
<keyword evidence="2" id="KW-1185">Reference proteome</keyword>
<accession>A0A2L2XD59</accession>
<dbReference type="AlphaFoldDB" id="A0A2L2XD59"/>